<name>A0A3A8MEF6_9BACT</name>
<comment type="caution">
    <text evidence="2">The sequence shown here is derived from an EMBL/GenBank/DDBJ whole genome shotgun (WGS) entry which is preliminary data.</text>
</comment>
<reference evidence="3" key="1">
    <citation type="submission" date="2018-09" db="EMBL/GenBank/DDBJ databases">
        <authorList>
            <person name="Livingstone P.G."/>
            <person name="Whitworth D.E."/>
        </authorList>
    </citation>
    <scope>NUCLEOTIDE SEQUENCE [LARGE SCALE GENOMIC DNA]</scope>
    <source>
        <strain evidence="3">CA040B</strain>
    </source>
</reference>
<proteinExistence type="predicted"/>
<dbReference type="OrthoDB" id="5521128at2"/>
<organism evidence="2 3">
    <name type="scientific">Corallococcus sicarius</name>
    <dbReference type="NCBI Taxonomy" id="2316726"/>
    <lineage>
        <taxon>Bacteria</taxon>
        <taxon>Pseudomonadati</taxon>
        <taxon>Myxococcota</taxon>
        <taxon>Myxococcia</taxon>
        <taxon>Myxococcales</taxon>
        <taxon>Cystobacterineae</taxon>
        <taxon>Myxococcaceae</taxon>
        <taxon>Corallococcus</taxon>
    </lineage>
</organism>
<accession>A0A3A8MEF6</accession>
<evidence type="ECO:0000259" key="1">
    <source>
        <dbReference type="Pfam" id="PF15579"/>
    </source>
</evidence>
<protein>
    <recommendedName>
        <fullName evidence="1">Immunity protein 52 domain-containing protein</fullName>
    </recommendedName>
</protein>
<dbReference type="Proteomes" id="UP000273405">
    <property type="component" value="Unassembled WGS sequence"/>
</dbReference>
<evidence type="ECO:0000313" key="3">
    <source>
        <dbReference type="Proteomes" id="UP000273405"/>
    </source>
</evidence>
<dbReference type="AlphaFoldDB" id="A0A3A8MEF6"/>
<sequence length="238" mass="26265">MIETYFAGTYWMGRLESAKSCAQRAAALFQSLSPLEPTWNRWCEPGDSFQEASRLHVATDAGSLRKYLERKDRRLSDGFLYGLWSGPSPDDTTSVTGSCGSESPWQPSSCVLTPPEQGPLAERVATAPLLSQVIREMVRAWEPEFGLATSTEHLMSLAAQRYKAGTLPGWVMYFSRQRGTVPPLPAPVHVEPVGELGTLVVLTPERFTMTNPEHVRLAAEVQQVLNDAGLLHPLRPLS</sequence>
<dbReference type="InterPro" id="IPR028969">
    <property type="entry name" value="Imm52"/>
</dbReference>
<dbReference type="EMBL" id="RAWG01000481">
    <property type="protein sequence ID" value="RKH30230.1"/>
    <property type="molecule type" value="Genomic_DNA"/>
</dbReference>
<dbReference type="RefSeq" id="WP_120630263.1">
    <property type="nucleotide sequence ID" value="NZ_RAWG01000481.1"/>
</dbReference>
<feature type="domain" description="Immunity protein 52" evidence="1">
    <location>
        <begin position="3"/>
        <end position="234"/>
    </location>
</feature>
<gene>
    <name evidence="2" type="ORF">D7X12_39215</name>
</gene>
<evidence type="ECO:0000313" key="2">
    <source>
        <dbReference type="EMBL" id="RKH30230.1"/>
    </source>
</evidence>
<keyword evidence="3" id="KW-1185">Reference proteome</keyword>
<dbReference type="Pfam" id="PF15579">
    <property type="entry name" value="Imm52"/>
    <property type="match status" value="1"/>
</dbReference>